<keyword evidence="1" id="KW-0472">Membrane</keyword>
<name>A0A8D8QTS4_9HEMI</name>
<evidence type="ECO:0000313" key="2">
    <source>
        <dbReference type="EMBL" id="CAG6638106.1"/>
    </source>
</evidence>
<feature type="transmembrane region" description="Helical" evidence="1">
    <location>
        <begin position="192"/>
        <end position="209"/>
    </location>
</feature>
<sequence>MSTSAVYACFTLTFMLFLFTPTHLTYSLSSTLIGRMIIPETTETLNERRDERLTYQFHSPKVNCPWELRSCKENLDRLTISKSHDSIFVHSSFHSLHAQNLVRSTVYFILQLFFTVFYVHITYHCCTRYKREWDEHFMVYLQFFILNNFVCCFGISAYDYNSVSSNFVTFGNISSNIHFLVEYMANFQMTNTWSLVFIFFLLYDNLIGIHV</sequence>
<protein>
    <submittedName>
        <fullName evidence="2">Uncharacterized protein</fullName>
    </submittedName>
</protein>
<dbReference type="EMBL" id="HBUF01101282">
    <property type="protein sequence ID" value="CAG6638107.1"/>
    <property type="molecule type" value="Transcribed_RNA"/>
</dbReference>
<reference evidence="2" key="1">
    <citation type="submission" date="2021-05" db="EMBL/GenBank/DDBJ databases">
        <authorList>
            <person name="Alioto T."/>
            <person name="Alioto T."/>
            <person name="Gomez Garrido J."/>
        </authorList>
    </citation>
    <scope>NUCLEOTIDE SEQUENCE</scope>
</reference>
<evidence type="ECO:0000256" key="1">
    <source>
        <dbReference type="SAM" id="Phobius"/>
    </source>
</evidence>
<feature type="transmembrane region" description="Helical" evidence="1">
    <location>
        <begin position="105"/>
        <end position="125"/>
    </location>
</feature>
<keyword evidence="1" id="KW-0812">Transmembrane</keyword>
<proteinExistence type="predicted"/>
<feature type="transmembrane region" description="Helical" evidence="1">
    <location>
        <begin position="137"/>
        <end position="158"/>
    </location>
</feature>
<dbReference type="AlphaFoldDB" id="A0A8D8QTS4"/>
<organism evidence="2">
    <name type="scientific">Cacopsylla melanoneura</name>
    <dbReference type="NCBI Taxonomy" id="428564"/>
    <lineage>
        <taxon>Eukaryota</taxon>
        <taxon>Metazoa</taxon>
        <taxon>Ecdysozoa</taxon>
        <taxon>Arthropoda</taxon>
        <taxon>Hexapoda</taxon>
        <taxon>Insecta</taxon>
        <taxon>Pterygota</taxon>
        <taxon>Neoptera</taxon>
        <taxon>Paraneoptera</taxon>
        <taxon>Hemiptera</taxon>
        <taxon>Sternorrhyncha</taxon>
        <taxon>Psylloidea</taxon>
        <taxon>Psyllidae</taxon>
        <taxon>Psyllinae</taxon>
        <taxon>Cacopsylla</taxon>
    </lineage>
</organism>
<keyword evidence="1" id="KW-1133">Transmembrane helix</keyword>
<accession>A0A8D8QTS4</accession>
<dbReference type="EMBL" id="HBUF01101281">
    <property type="protein sequence ID" value="CAG6638106.1"/>
    <property type="molecule type" value="Transcribed_RNA"/>
</dbReference>